<gene>
    <name evidence="3" type="ORF">GCM10011410_16160</name>
</gene>
<evidence type="ECO:0000256" key="1">
    <source>
        <dbReference type="SAM" id="Coils"/>
    </source>
</evidence>
<feature type="coiled-coil region" evidence="1">
    <location>
        <begin position="46"/>
        <end position="80"/>
    </location>
</feature>
<keyword evidence="1" id="KW-0175">Coiled coil</keyword>
<dbReference type="EMBL" id="BMJH01000001">
    <property type="protein sequence ID" value="GGC64374.1"/>
    <property type="molecule type" value="Genomic_DNA"/>
</dbReference>
<dbReference type="InterPro" id="IPR045522">
    <property type="entry name" value="DUF6474"/>
</dbReference>
<sequence>MGLFSKKPSRATRKAEAKALKVKAKTEAKLAAKQNSKNANKALKFEQKLAKQADKARSRAEKAQMKISENEVKIAQQQAQAAAEGKMTVTRARRIVGVTRILAPVLVPVLYRSVTAVRGYLDSKRAQSFGIPLEELGKFTGYGAKLSARIAGAEASTREVYDRDPKNAEVKQFTEAINKRLEELNMAVRAAERMAPARRRAAHQAIGTELDGIEADLLARLGVR</sequence>
<dbReference type="Proteomes" id="UP000641514">
    <property type="component" value="Unassembled WGS sequence"/>
</dbReference>
<evidence type="ECO:0000256" key="2">
    <source>
        <dbReference type="SAM" id="MobiDB-lite"/>
    </source>
</evidence>
<protein>
    <submittedName>
        <fullName evidence="3">Uncharacterized protein</fullName>
    </submittedName>
</protein>
<organism evidence="3 4">
    <name type="scientific">Hoyosella rhizosphaerae</name>
    <dbReference type="NCBI Taxonomy" id="1755582"/>
    <lineage>
        <taxon>Bacteria</taxon>
        <taxon>Bacillati</taxon>
        <taxon>Actinomycetota</taxon>
        <taxon>Actinomycetes</taxon>
        <taxon>Mycobacteriales</taxon>
        <taxon>Hoyosellaceae</taxon>
        <taxon>Hoyosella</taxon>
    </lineage>
</organism>
<reference evidence="3" key="2">
    <citation type="submission" date="2020-09" db="EMBL/GenBank/DDBJ databases">
        <authorList>
            <person name="Sun Q."/>
            <person name="Zhou Y."/>
        </authorList>
    </citation>
    <scope>NUCLEOTIDE SEQUENCE</scope>
    <source>
        <strain evidence="3">CGMCC 1.15478</strain>
    </source>
</reference>
<dbReference type="RefSeq" id="WP_188672477.1">
    <property type="nucleotide sequence ID" value="NZ_BMJH01000001.1"/>
</dbReference>
<reference evidence="3" key="1">
    <citation type="journal article" date="2014" name="Int. J. Syst. Evol. Microbiol.">
        <title>Complete genome sequence of Corynebacterium casei LMG S-19264T (=DSM 44701T), isolated from a smear-ripened cheese.</title>
        <authorList>
            <consortium name="US DOE Joint Genome Institute (JGI-PGF)"/>
            <person name="Walter F."/>
            <person name="Albersmeier A."/>
            <person name="Kalinowski J."/>
            <person name="Ruckert C."/>
        </authorList>
    </citation>
    <scope>NUCLEOTIDE SEQUENCE</scope>
    <source>
        <strain evidence="3">CGMCC 1.15478</strain>
    </source>
</reference>
<dbReference type="Pfam" id="PF20079">
    <property type="entry name" value="DUF6474"/>
    <property type="match status" value="1"/>
</dbReference>
<keyword evidence="4" id="KW-1185">Reference proteome</keyword>
<evidence type="ECO:0000313" key="3">
    <source>
        <dbReference type="EMBL" id="GGC64374.1"/>
    </source>
</evidence>
<name>A0A916U9S6_9ACTN</name>
<evidence type="ECO:0000313" key="4">
    <source>
        <dbReference type="Proteomes" id="UP000641514"/>
    </source>
</evidence>
<accession>A0A916U9S6</accession>
<comment type="caution">
    <text evidence="3">The sequence shown here is derived from an EMBL/GenBank/DDBJ whole genome shotgun (WGS) entry which is preliminary data.</text>
</comment>
<proteinExistence type="predicted"/>
<dbReference type="AlphaFoldDB" id="A0A916U9S6"/>
<feature type="region of interest" description="Disordered" evidence="2">
    <location>
        <begin position="1"/>
        <end position="20"/>
    </location>
</feature>